<dbReference type="InterPro" id="IPR045667">
    <property type="entry name" value="ORC3_N"/>
</dbReference>
<proteinExistence type="predicted"/>
<protein>
    <recommendedName>
        <fullName evidence="1">Origin recognition complex subunit 3 N-terminal domain-containing protein</fullName>
    </recommendedName>
</protein>
<dbReference type="PANTHER" id="PTHR12748:SF0">
    <property type="entry name" value="ORIGIN RECOGNITION COMPLEX SUBUNIT 3"/>
    <property type="match status" value="1"/>
</dbReference>
<reference evidence="3" key="1">
    <citation type="submission" date="2018-06" db="EMBL/GenBank/DDBJ databases">
        <title>Genome assembly of Danube salmon.</title>
        <authorList>
            <person name="Macqueen D.J."/>
            <person name="Gundappa M.K."/>
        </authorList>
    </citation>
    <scope>NUCLEOTIDE SEQUENCE [LARGE SCALE GENOMIC DNA]</scope>
</reference>
<accession>A0A4W5PJE3</accession>
<sequence length="184" mass="21062">MCNPRMARVALCSRPVPKRERRGQLGFFRSWQRGHREQQTLLEKMKTDTEDELNRIILDSLLEFIRKSASTFQRGTDDWASGVNVPNHEMTFQSASDQLQQSVTPFVVSIQAKECAALKHLMQRVRETDGCLCQCTLKTRKSLSNTVPIRYVKQLPLMLVFGIATSLSTIQHMLPHSTCYPTVH</sequence>
<evidence type="ECO:0000259" key="1">
    <source>
        <dbReference type="Pfam" id="PF07034"/>
    </source>
</evidence>
<name>A0A4W5PJE3_9TELE</name>
<dbReference type="Ensembl" id="ENSHHUT00000065734.1">
    <property type="protein sequence ID" value="ENSHHUP00000063587.1"/>
    <property type="gene ID" value="ENSHHUG00000037559.1"/>
</dbReference>
<keyword evidence="3" id="KW-1185">Reference proteome</keyword>
<feature type="domain" description="Origin recognition complex subunit 3 N-terminal" evidence="1">
    <location>
        <begin position="44"/>
        <end position="126"/>
    </location>
</feature>
<dbReference type="Pfam" id="PF07034">
    <property type="entry name" value="ORC3_N"/>
    <property type="match status" value="2"/>
</dbReference>
<dbReference type="InterPro" id="IPR020795">
    <property type="entry name" value="ORC3"/>
</dbReference>
<dbReference type="GO" id="GO:0031261">
    <property type="term" value="C:DNA replication preinitiation complex"/>
    <property type="evidence" value="ECO:0007669"/>
    <property type="project" value="TreeGrafter"/>
</dbReference>
<organism evidence="2 3">
    <name type="scientific">Hucho hucho</name>
    <name type="common">huchen</name>
    <dbReference type="NCBI Taxonomy" id="62062"/>
    <lineage>
        <taxon>Eukaryota</taxon>
        <taxon>Metazoa</taxon>
        <taxon>Chordata</taxon>
        <taxon>Craniata</taxon>
        <taxon>Vertebrata</taxon>
        <taxon>Euteleostomi</taxon>
        <taxon>Actinopterygii</taxon>
        <taxon>Neopterygii</taxon>
        <taxon>Teleostei</taxon>
        <taxon>Protacanthopterygii</taxon>
        <taxon>Salmoniformes</taxon>
        <taxon>Salmonidae</taxon>
        <taxon>Salmoninae</taxon>
        <taxon>Hucho</taxon>
    </lineage>
</organism>
<feature type="domain" description="Origin recognition complex subunit 3 N-terminal" evidence="1">
    <location>
        <begin position="150"/>
        <end position="178"/>
    </location>
</feature>
<dbReference type="STRING" id="62062.ENSHHUP00000063587"/>
<evidence type="ECO:0000313" key="3">
    <source>
        <dbReference type="Proteomes" id="UP000314982"/>
    </source>
</evidence>
<dbReference type="PANTHER" id="PTHR12748">
    <property type="entry name" value="ORIGIN RECOGNITION COMPLEX SUBUNIT 3"/>
    <property type="match status" value="1"/>
</dbReference>
<dbReference type="AlphaFoldDB" id="A0A4W5PJE3"/>
<dbReference type="Proteomes" id="UP000314982">
    <property type="component" value="Unassembled WGS sequence"/>
</dbReference>
<reference evidence="2" key="2">
    <citation type="submission" date="2025-08" db="UniProtKB">
        <authorList>
            <consortium name="Ensembl"/>
        </authorList>
    </citation>
    <scope>IDENTIFICATION</scope>
</reference>
<dbReference type="GO" id="GO:0005656">
    <property type="term" value="C:nuclear pre-replicative complex"/>
    <property type="evidence" value="ECO:0007669"/>
    <property type="project" value="TreeGrafter"/>
</dbReference>
<evidence type="ECO:0000313" key="2">
    <source>
        <dbReference type="Ensembl" id="ENSHHUP00000063587.1"/>
    </source>
</evidence>
<dbReference type="GO" id="GO:0006270">
    <property type="term" value="P:DNA replication initiation"/>
    <property type="evidence" value="ECO:0007669"/>
    <property type="project" value="TreeGrafter"/>
</dbReference>
<dbReference type="GO" id="GO:0005664">
    <property type="term" value="C:nuclear origin of replication recognition complex"/>
    <property type="evidence" value="ECO:0007669"/>
    <property type="project" value="InterPro"/>
</dbReference>
<dbReference type="GO" id="GO:0003688">
    <property type="term" value="F:DNA replication origin binding"/>
    <property type="evidence" value="ECO:0007669"/>
    <property type="project" value="TreeGrafter"/>
</dbReference>
<reference evidence="2" key="3">
    <citation type="submission" date="2025-09" db="UniProtKB">
        <authorList>
            <consortium name="Ensembl"/>
        </authorList>
    </citation>
    <scope>IDENTIFICATION</scope>
</reference>